<feature type="region of interest" description="Disordered" evidence="4">
    <location>
        <begin position="383"/>
        <end position="451"/>
    </location>
</feature>
<sequence>MWRNRYGRVLAEFRSIQTPEHGTVSERCPQSFIAAKIAIQSSVGALGSFRIALHLNPRLSPSAMITYQATLPNDSEIFAIVEFGKVEDLVKALEAKTASLTDRDEEGRSLLNYASTNANVDMCKFLVDKNADINAIEPDTLGFLTPVHCMESYYGLEIEGIVRHKRAQCIRIMLEAGADFSLEMNFGDGVWETGFMDAVEDGSLETLKHVVDLGKPFISINGIYKCTRGEYSALTALAHACGYNSAFTVDVVDKAILLLNRKADISCRDENGDTVLHSLLKCRRLHERLSKNGARRDGLLQDWRLSFETPKDLLKVFITAGADVYATNNDGKTPSMVASEYQREDEWIEALELCGYEFEKVLASGIYRPTGENQTSKLSFQEYCQQRRQRQHPQYDDGDEYEEARSESSDDSHYGNGDAYEEENDAYEEDDDAYEEDEDAYEEDDDEEIGVITDNTECVDNGGRNMDAFGGVKCADYGNNLGLDIEGNEHVYNVEEIVDHRVTGLQGVVEDDIEGMDVDLDAWLDKGLEFMQSFTDFGTFLDTPFE</sequence>
<evidence type="ECO:0000313" key="5">
    <source>
        <dbReference type="EMBL" id="PMD33636.1"/>
    </source>
</evidence>
<evidence type="ECO:0000256" key="4">
    <source>
        <dbReference type="SAM" id="MobiDB-lite"/>
    </source>
</evidence>
<organism evidence="5 6">
    <name type="scientific">Hyaloscypha variabilis (strain UAMH 11265 / GT02V1 / F)</name>
    <name type="common">Meliniomyces variabilis</name>
    <dbReference type="NCBI Taxonomy" id="1149755"/>
    <lineage>
        <taxon>Eukaryota</taxon>
        <taxon>Fungi</taxon>
        <taxon>Dikarya</taxon>
        <taxon>Ascomycota</taxon>
        <taxon>Pezizomycotina</taxon>
        <taxon>Leotiomycetes</taxon>
        <taxon>Helotiales</taxon>
        <taxon>Hyaloscyphaceae</taxon>
        <taxon>Hyaloscypha</taxon>
        <taxon>Hyaloscypha variabilis</taxon>
    </lineage>
</organism>
<evidence type="ECO:0000256" key="2">
    <source>
        <dbReference type="ARBA" id="ARBA00023043"/>
    </source>
</evidence>
<dbReference type="OrthoDB" id="539213at2759"/>
<gene>
    <name evidence="5" type="ORF">L207DRAFT_142659</name>
</gene>
<protein>
    <submittedName>
        <fullName evidence="5">Ankyrin</fullName>
    </submittedName>
</protein>
<feature type="compositionally biased region" description="Basic and acidic residues" evidence="4">
    <location>
        <begin position="403"/>
        <end position="413"/>
    </location>
</feature>
<dbReference type="PANTHER" id="PTHR24189">
    <property type="entry name" value="MYOTROPHIN"/>
    <property type="match status" value="1"/>
</dbReference>
<keyword evidence="1" id="KW-0677">Repeat</keyword>
<dbReference type="InterPro" id="IPR036770">
    <property type="entry name" value="Ankyrin_rpt-contain_sf"/>
</dbReference>
<dbReference type="SUPFAM" id="SSF48403">
    <property type="entry name" value="Ankyrin repeat"/>
    <property type="match status" value="1"/>
</dbReference>
<dbReference type="Proteomes" id="UP000235786">
    <property type="component" value="Unassembled WGS sequence"/>
</dbReference>
<name>A0A2J6R532_HYAVF</name>
<dbReference type="InterPro" id="IPR002110">
    <property type="entry name" value="Ankyrin_rpt"/>
</dbReference>
<dbReference type="PROSITE" id="PS50088">
    <property type="entry name" value="ANK_REPEAT"/>
    <property type="match status" value="1"/>
</dbReference>
<evidence type="ECO:0000313" key="6">
    <source>
        <dbReference type="Proteomes" id="UP000235786"/>
    </source>
</evidence>
<dbReference type="Pfam" id="PF13606">
    <property type="entry name" value="Ank_3"/>
    <property type="match status" value="1"/>
</dbReference>
<keyword evidence="2 3" id="KW-0040">ANK repeat</keyword>
<dbReference type="PROSITE" id="PS50297">
    <property type="entry name" value="ANK_REP_REGION"/>
    <property type="match status" value="1"/>
</dbReference>
<dbReference type="STRING" id="1149755.A0A2J6R532"/>
<feature type="repeat" description="ANK" evidence="3">
    <location>
        <begin position="106"/>
        <end position="138"/>
    </location>
</feature>
<reference evidence="5 6" key="1">
    <citation type="submission" date="2016-04" db="EMBL/GenBank/DDBJ databases">
        <title>A degradative enzymes factory behind the ericoid mycorrhizal symbiosis.</title>
        <authorList>
            <consortium name="DOE Joint Genome Institute"/>
            <person name="Martino E."/>
            <person name="Morin E."/>
            <person name="Grelet G."/>
            <person name="Kuo A."/>
            <person name="Kohler A."/>
            <person name="Daghino S."/>
            <person name="Barry K."/>
            <person name="Choi C."/>
            <person name="Cichocki N."/>
            <person name="Clum A."/>
            <person name="Copeland A."/>
            <person name="Hainaut M."/>
            <person name="Haridas S."/>
            <person name="Labutti K."/>
            <person name="Lindquist E."/>
            <person name="Lipzen A."/>
            <person name="Khouja H.-R."/>
            <person name="Murat C."/>
            <person name="Ohm R."/>
            <person name="Olson A."/>
            <person name="Spatafora J."/>
            <person name="Veneault-Fourrey C."/>
            <person name="Henrissat B."/>
            <person name="Grigoriev I."/>
            <person name="Martin F."/>
            <person name="Perotto S."/>
        </authorList>
    </citation>
    <scope>NUCLEOTIDE SEQUENCE [LARGE SCALE GENOMIC DNA]</scope>
    <source>
        <strain evidence="5 6">F</strain>
    </source>
</reference>
<proteinExistence type="predicted"/>
<evidence type="ECO:0000256" key="3">
    <source>
        <dbReference type="PROSITE-ProRule" id="PRU00023"/>
    </source>
</evidence>
<dbReference type="Gene3D" id="1.25.40.20">
    <property type="entry name" value="Ankyrin repeat-containing domain"/>
    <property type="match status" value="2"/>
</dbReference>
<dbReference type="SMART" id="SM00248">
    <property type="entry name" value="ANK"/>
    <property type="match status" value="5"/>
</dbReference>
<accession>A0A2J6R532</accession>
<feature type="compositionally biased region" description="Acidic residues" evidence="4">
    <location>
        <begin position="419"/>
        <end position="449"/>
    </location>
</feature>
<dbReference type="EMBL" id="KZ613955">
    <property type="protein sequence ID" value="PMD33636.1"/>
    <property type="molecule type" value="Genomic_DNA"/>
</dbReference>
<keyword evidence="6" id="KW-1185">Reference proteome</keyword>
<evidence type="ECO:0000256" key="1">
    <source>
        <dbReference type="ARBA" id="ARBA00022737"/>
    </source>
</evidence>
<dbReference type="InterPro" id="IPR050745">
    <property type="entry name" value="Multifunctional_regulatory"/>
</dbReference>
<dbReference type="AlphaFoldDB" id="A0A2J6R532"/>